<dbReference type="EMBL" id="CAJOBC010078046">
    <property type="protein sequence ID" value="CAF4265151.1"/>
    <property type="molecule type" value="Genomic_DNA"/>
</dbReference>
<dbReference type="GO" id="GO:0005829">
    <property type="term" value="C:cytosol"/>
    <property type="evidence" value="ECO:0007669"/>
    <property type="project" value="TreeGrafter"/>
</dbReference>
<feature type="domain" description="GTP cyclohydrolase II" evidence="5">
    <location>
        <begin position="396"/>
        <end position="518"/>
    </location>
</feature>
<dbReference type="Proteomes" id="UP000681722">
    <property type="component" value="Unassembled WGS sequence"/>
</dbReference>
<gene>
    <name evidence="6" type="ORF">GPM918_LOCUS32056</name>
    <name evidence="7" type="ORF">SRO942_LOCUS32713</name>
</gene>
<proteinExistence type="predicted"/>
<evidence type="ECO:0000256" key="4">
    <source>
        <dbReference type="ARBA" id="ARBA00022723"/>
    </source>
</evidence>
<feature type="domain" description="GTP cyclohydrolase II" evidence="5">
    <location>
        <begin position="88"/>
        <end position="254"/>
    </location>
</feature>
<dbReference type="Pfam" id="PF00925">
    <property type="entry name" value="GTP_cyclohydro2"/>
    <property type="match status" value="2"/>
</dbReference>
<sequence length="560" mass="63787">MSEMSNFGSIIEKVFNDKKVTFDASLDNGSIESNSCDEQLRKLYRRVSLTPQAHLCPLICSLKSSKGDVSFDMVKDQRPLHGTTIYIANCELDTHFGVFHAYIFQDLISKHYIIALTYGEIHSSDTLHVRIHSSCVSSETLRGCDCDCVEQLEGAIKIIAENEKGILFYLLQEGRGAGYIGKSRDRMLVQASDDEISTFQAYHVMGLKTDHRQYENIPQVCHLLGIDASFIVLTNNPDKIKALKDHGLKISGTLPLEIEPSPFNLVYLASKAASGHTLKYIDDALIRNRSAPPEPVIPFKPHALEHAKRFIFVASYFLPMKPVDAEILLTDKQFLEIFKQNPIDQYMSAAKPVIRSYKSIRNNRFIIKIDMKNMKSYKTQNPDDPVSQLTVMPYWFTVHVYYDIVTGQEFIVLTHGTPTINDHPMVRIHGESLFNRFPLRRVTHRDKLKKSVQQIIDYGVGGIFLLTHDGRGAGFGAYVLDRMMMEENVVKSTEEAHDLIGIHYDSNDYDACMHLIKHHFPLKKIQVFMFSQSSLIRKIGYLTALKDHSLDVKNYIFLDK</sequence>
<keyword evidence="3" id="KW-0686">Riboflavin biosynthesis</keyword>
<dbReference type="Proteomes" id="UP000663829">
    <property type="component" value="Unassembled WGS sequence"/>
</dbReference>
<keyword evidence="4" id="KW-0479">Metal-binding</keyword>
<dbReference type="EC" id="4.1.99.12" evidence="2"/>
<comment type="caution">
    <text evidence="6">The sequence shown here is derived from an EMBL/GenBank/DDBJ whole genome shotgun (WGS) entry which is preliminary data.</text>
</comment>
<dbReference type="AlphaFoldDB" id="A0A815J6Q9"/>
<dbReference type="GO" id="GO:0009231">
    <property type="term" value="P:riboflavin biosynthetic process"/>
    <property type="evidence" value="ECO:0007669"/>
    <property type="project" value="UniProtKB-KW"/>
</dbReference>
<dbReference type="PANTHER" id="PTHR21327">
    <property type="entry name" value="GTP CYCLOHYDROLASE II-RELATED"/>
    <property type="match status" value="1"/>
</dbReference>
<dbReference type="Gene3D" id="3.40.50.10990">
    <property type="entry name" value="GTP cyclohydrolase II"/>
    <property type="match status" value="2"/>
</dbReference>
<dbReference type="EMBL" id="CAJNOQ010016137">
    <property type="protein sequence ID" value="CAF1375245.1"/>
    <property type="molecule type" value="Genomic_DNA"/>
</dbReference>
<dbReference type="SUPFAM" id="SSF142695">
    <property type="entry name" value="RibA-like"/>
    <property type="match status" value="2"/>
</dbReference>
<dbReference type="GO" id="GO:0008686">
    <property type="term" value="F:3,4-dihydroxy-2-butanone-4-phosphate synthase activity"/>
    <property type="evidence" value="ECO:0007669"/>
    <property type="project" value="UniProtKB-EC"/>
</dbReference>
<organism evidence="6 8">
    <name type="scientific">Didymodactylos carnosus</name>
    <dbReference type="NCBI Taxonomy" id="1234261"/>
    <lineage>
        <taxon>Eukaryota</taxon>
        <taxon>Metazoa</taxon>
        <taxon>Spiralia</taxon>
        <taxon>Gnathifera</taxon>
        <taxon>Rotifera</taxon>
        <taxon>Eurotatoria</taxon>
        <taxon>Bdelloidea</taxon>
        <taxon>Philodinida</taxon>
        <taxon>Philodinidae</taxon>
        <taxon>Didymodactylos</taxon>
    </lineage>
</organism>
<evidence type="ECO:0000256" key="3">
    <source>
        <dbReference type="ARBA" id="ARBA00022619"/>
    </source>
</evidence>
<reference evidence="6" key="1">
    <citation type="submission" date="2021-02" db="EMBL/GenBank/DDBJ databases">
        <authorList>
            <person name="Nowell W R."/>
        </authorList>
    </citation>
    <scope>NUCLEOTIDE SEQUENCE</scope>
</reference>
<evidence type="ECO:0000259" key="5">
    <source>
        <dbReference type="Pfam" id="PF00925"/>
    </source>
</evidence>
<comment type="pathway">
    <text evidence="1">Cofactor biosynthesis; riboflavin biosynthesis; 2-hydroxy-3-oxobutyl phosphate from D-ribulose 5-phosphate: step 1/1.</text>
</comment>
<dbReference type="OrthoDB" id="10015457at2759"/>
<accession>A0A815J6Q9</accession>
<evidence type="ECO:0000256" key="2">
    <source>
        <dbReference type="ARBA" id="ARBA00012153"/>
    </source>
</evidence>
<name>A0A815J6Q9_9BILA</name>
<protein>
    <recommendedName>
        <fullName evidence="2">3,4-dihydroxy-2-butanone-4-phosphate synthase</fullName>
        <ecNumber evidence="2">4.1.99.12</ecNumber>
    </recommendedName>
</protein>
<dbReference type="InterPro" id="IPR032677">
    <property type="entry name" value="GTP_cyclohydro_II"/>
</dbReference>
<evidence type="ECO:0000313" key="8">
    <source>
        <dbReference type="Proteomes" id="UP000663829"/>
    </source>
</evidence>
<dbReference type="PANTHER" id="PTHR21327:SF18">
    <property type="entry name" value="3,4-DIHYDROXY-2-BUTANONE 4-PHOSPHATE SYNTHASE"/>
    <property type="match status" value="1"/>
</dbReference>
<dbReference type="GO" id="GO:0046872">
    <property type="term" value="F:metal ion binding"/>
    <property type="evidence" value="ECO:0007669"/>
    <property type="project" value="UniProtKB-KW"/>
</dbReference>
<evidence type="ECO:0000256" key="1">
    <source>
        <dbReference type="ARBA" id="ARBA00004904"/>
    </source>
</evidence>
<evidence type="ECO:0000313" key="6">
    <source>
        <dbReference type="EMBL" id="CAF1375245.1"/>
    </source>
</evidence>
<evidence type="ECO:0000313" key="7">
    <source>
        <dbReference type="EMBL" id="CAF4265151.1"/>
    </source>
</evidence>
<keyword evidence="8" id="KW-1185">Reference proteome</keyword>
<dbReference type="InterPro" id="IPR036144">
    <property type="entry name" value="RibA-like_sf"/>
</dbReference>